<proteinExistence type="predicted"/>
<dbReference type="Pfam" id="PF12705">
    <property type="entry name" value="PDDEXK_1"/>
    <property type="match status" value="1"/>
</dbReference>
<dbReference type="InterPro" id="IPR038726">
    <property type="entry name" value="PDDEXK_AddAB-type"/>
</dbReference>
<dbReference type="RefSeq" id="WP_252344967.1">
    <property type="nucleotide sequence ID" value="NZ_JAHKBE010000048.1"/>
</dbReference>
<name>A0ABV1FSP6_9BACT</name>
<evidence type="ECO:0000313" key="3">
    <source>
        <dbReference type="Proteomes" id="UP001487296"/>
    </source>
</evidence>
<dbReference type="Proteomes" id="UP001487296">
    <property type="component" value="Unassembled WGS sequence"/>
</dbReference>
<feature type="domain" description="PD-(D/E)XK endonuclease-like" evidence="1">
    <location>
        <begin position="671"/>
        <end position="984"/>
    </location>
</feature>
<dbReference type="EMBL" id="JBBNFP010000046">
    <property type="protein sequence ID" value="MEQ2487412.1"/>
    <property type="molecule type" value="Genomic_DNA"/>
</dbReference>
<dbReference type="InterPro" id="IPR011604">
    <property type="entry name" value="PDDEXK-like_dom_sf"/>
</dbReference>
<keyword evidence="3" id="KW-1185">Reference proteome</keyword>
<organism evidence="2 3">
    <name type="scientific">Hallella faecis</name>
    <dbReference type="NCBI Taxonomy" id="2841596"/>
    <lineage>
        <taxon>Bacteria</taxon>
        <taxon>Pseudomonadati</taxon>
        <taxon>Bacteroidota</taxon>
        <taxon>Bacteroidia</taxon>
        <taxon>Bacteroidales</taxon>
        <taxon>Prevotellaceae</taxon>
        <taxon>Hallella</taxon>
    </lineage>
</organism>
<comment type="caution">
    <text evidence="2">The sequence shown here is derived from an EMBL/GenBank/DDBJ whole genome shotgun (WGS) entry which is preliminary data.</text>
</comment>
<sequence length="986" mass="113371">MTFLQYVAKDLLAKHGNELADVAVVFPNKRASIFLNKALYEEAGHPVWSPAYLTISDLFRNHSDLQVPDNILLTFKLYNVYCDLLQTDETLDHFYSWGQLLLSDFDDLDKNLGDATHIFSNLEALKNMDDFSFLSDQQRASIEAFFGHVVADTVLQNQFRKIWEHLADIYHLYKKVLRQEHLAYEGMLYRDVAESKETPFRYKHYVFVGFNLLQKVEQKLFARLKDLGRAEFYWDFDKYYMPPSHQEAGRYISRYLDKFPNELSAERASEGIDPDDIYNNLSKRKDVAYISAPTENIQARYVSHWLKEKDRYRDGSRTAIVLSDESLLQTVVHCLPKEVRNVNITTGFPLSASPISTFVAFLIDLQLHGKLEGGERFRLKQINQVLRHSYAKYVSADCLSLCNEINEHKQYYPQRSFLIKGRDEALQELFENVTECDGQVPLLAWVARILKRVGVGSAHTDDPLMHEAVFRMYTLINRLDTIMALSPLSADNLSGQGVDATGRQIVSIAILQKLMSQLLQTTSIPFHGEPAKGVQIMGVLETRNLDFDHVLVLSCNEGKLPKGVNDASFIPHSLRAAYELTTVENKVAIYAYYFYSLLQRASDITLTYNNATDDGQKGEMSRFMLQLMVENEGRHLLRRLTLQSGQSASLILRNRIEKDAVVQQRLNSLLRLSPTAIYRYLHCPLQFYYHTVCKLYEDDNDDENEIDNMTFGNIFHRTAELIYRSLSQNTDRIITADEIKRLYDNSDALYEFIDNAFREKLFKVDDPRFLPKYNGIQLLNRKVIYLYIRSLLEIDMRTAPFSILSLEGDFYDDLTFTVNGHECTVQIGGQVDRLDRIECNARYLRVVDYKTGSPLTSLPSSVADIFDSSLVETRHTDYYLQAFLYASLIRHGATTMSQVNPACLPVSPALLFIRNAQKSDYTPILQFAGEKRGTRVPINDIADYHNEFIDALKNLLSEIFNPDMPFIPTPQSERCLTCPYHKICGV</sequence>
<reference evidence="2 3" key="1">
    <citation type="submission" date="2024-04" db="EMBL/GenBank/DDBJ databases">
        <title>Human intestinal bacterial collection.</title>
        <authorList>
            <person name="Pauvert C."/>
            <person name="Hitch T.C.A."/>
            <person name="Clavel T."/>
        </authorList>
    </citation>
    <scope>NUCLEOTIDE SEQUENCE [LARGE SCALE GENOMIC DNA]</scope>
    <source>
        <strain evidence="2 3">CLA-AA-H145</strain>
    </source>
</reference>
<dbReference type="InterPro" id="IPR027417">
    <property type="entry name" value="P-loop_NTPase"/>
</dbReference>
<accession>A0ABV1FSP6</accession>
<dbReference type="Gene3D" id="3.90.320.10">
    <property type="match status" value="1"/>
</dbReference>
<protein>
    <submittedName>
        <fullName evidence="2">PD-(D/E)XK nuclease family protein</fullName>
    </submittedName>
</protein>
<evidence type="ECO:0000259" key="1">
    <source>
        <dbReference type="Pfam" id="PF12705"/>
    </source>
</evidence>
<gene>
    <name evidence="2" type="ORF">AAAT34_10220</name>
</gene>
<evidence type="ECO:0000313" key="2">
    <source>
        <dbReference type="EMBL" id="MEQ2487412.1"/>
    </source>
</evidence>
<dbReference type="SUPFAM" id="SSF52540">
    <property type="entry name" value="P-loop containing nucleoside triphosphate hydrolases"/>
    <property type="match status" value="1"/>
</dbReference>
<dbReference type="Gene3D" id="3.40.50.300">
    <property type="entry name" value="P-loop containing nucleotide triphosphate hydrolases"/>
    <property type="match status" value="1"/>
</dbReference>